<evidence type="ECO:0000256" key="1">
    <source>
        <dbReference type="ARBA" id="ARBA00022801"/>
    </source>
</evidence>
<dbReference type="InterPro" id="IPR038718">
    <property type="entry name" value="SNF2-like_sf"/>
</dbReference>
<dbReference type="PROSITE" id="PS51194">
    <property type="entry name" value="HELICASE_CTER"/>
    <property type="match status" value="1"/>
</dbReference>
<dbReference type="GO" id="GO:0016787">
    <property type="term" value="F:hydrolase activity"/>
    <property type="evidence" value="ECO:0007669"/>
    <property type="project" value="UniProtKB-KW"/>
</dbReference>
<evidence type="ECO:0000259" key="3">
    <source>
        <dbReference type="PROSITE" id="PS51194"/>
    </source>
</evidence>
<dbReference type="PANTHER" id="PTHR10799">
    <property type="entry name" value="SNF2/RAD54 HELICASE FAMILY"/>
    <property type="match status" value="1"/>
</dbReference>
<feature type="domain" description="Helicase ATP-binding" evidence="2">
    <location>
        <begin position="497"/>
        <end position="678"/>
    </location>
</feature>
<dbReference type="Pfam" id="PF00271">
    <property type="entry name" value="Helicase_C"/>
    <property type="match status" value="1"/>
</dbReference>
<reference evidence="5" key="1">
    <citation type="submission" date="2016-12" db="EMBL/GenBank/DDBJ databases">
        <authorList>
            <person name="Varghese N."/>
            <person name="Submissions S."/>
        </authorList>
    </citation>
    <scope>NUCLEOTIDE SEQUENCE [LARGE SCALE GENOMIC DNA]</scope>
    <source>
        <strain evidence="5">DSM 18830</strain>
    </source>
</reference>
<gene>
    <name evidence="4" type="ORF">SAMN05443547_0325</name>
</gene>
<dbReference type="CDD" id="cd18793">
    <property type="entry name" value="SF2_C_SNF"/>
    <property type="match status" value="1"/>
</dbReference>
<dbReference type="InterPro" id="IPR049730">
    <property type="entry name" value="SNF2/RAD54-like_C"/>
</dbReference>
<keyword evidence="5" id="KW-1185">Reference proteome</keyword>
<evidence type="ECO:0000313" key="5">
    <source>
        <dbReference type="Proteomes" id="UP000184611"/>
    </source>
</evidence>
<dbReference type="Proteomes" id="UP000184611">
    <property type="component" value="Unassembled WGS sequence"/>
</dbReference>
<dbReference type="InterPro" id="IPR001650">
    <property type="entry name" value="Helicase_C-like"/>
</dbReference>
<name>A0A1M7ZT73_9FLAO</name>
<dbReference type="InterPro" id="IPR000330">
    <property type="entry name" value="SNF2_N"/>
</dbReference>
<accession>A0A1M7ZT73</accession>
<keyword evidence="4" id="KW-0418">Kinase</keyword>
<proteinExistence type="predicted"/>
<dbReference type="InterPro" id="IPR027417">
    <property type="entry name" value="P-loop_NTPase"/>
</dbReference>
<dbReference type="InterPro" id="IPR014001">
    <property type="entry name" value="Helicase_ATP-bd"/>
</dbReference>
<dbReference type="Pfam" id="PF00176">
    <property type="entry name" value="SNF2-rel_dom"/>
    <property type="match status" value="1"/>
</dbReference>
<organism evidence="4 5">
    <name type="scientific">Flavobacterium cucumis</name>
    <dbReference type="NCBI Taxonomy" id="416016"/>
    <lineage>
        <taxon>Bacteria</taxon>
        <taxon>Pseudomonadati</taxon>
        <taxon>Bacteroidota</taxon>
        <taxon>Flavobacteriia</taxon>
        <taxon>Flavobacteriales</taxon>
        <taxon>Flavobacteriaceae</taxon>
        <taxon>Flavobacterium</taxon>
    </lineage>
</organism>
<dbReference type="Gene3D" id="3.40.50.300">
    <property type="entry name" value="P-loop containing nucleotide triphosphate hydrolases"/>
    <property type="match status" value="1"/>
</dbReference>
<dbReference type="GO" id="GO:0005524">
    <property type="term" value="F:ATP binding"/>
    <property type="evidence" value="ECO:0007669"/>
    <property type="project" value="InterPro"/>
</dbReference>
<dbReference type="GO" id="GO:0004674">
    <property type="term" value="F:protein serine/threonine kinase activity"/>
    <property type="evidence" value="ECO:0007669"/>
    <property type="project" value="UniProtKB-KW"/>
</dbReference>
<dbReference type="RefSeq" id="WP_073580758.1">
    <property type="nucleotide sequence ID" value="NZ_CBCSEA010000001.1"/>
</dbReference>
<dbReference type="STRING" id="416016.SAMN05443547_0325"/>
<protein>
    <submittedName>
        <fullName evidence="4">Non-specific serine/threonine protein kinase</fullName>
    </submittedName>
</protein>
<dbReference type="SUPFAM" id="SSF52540">
    <property type="entry name" value="P-loop containing nucleoside triphosphate hydrolases"/>
    <property type="match status" value="2"/>
</dbReference>
<dbReference type="Gene3D" id="3.40.50.10810">
    <property type="entry name" value="Tandem AAA-ATPase domain"/>
    <property type="match status" value="1"/>
</dbReference>
<keyword evidence="4" id="KW-0808">Transferase</keyword>
<dbReference type="PROSITE" id="PS51192">
    <property type="entry name" value="HELICASE_ATP_BIND_1"/>
    <property type="match status" value="1"/>
</dbReference>
<evidence type="ECO:0000313" key="4">
    <source>
        <dbReference type="EMBL" id="SHO72003.1"/>
    </source>
</evidence>
<dbReference type="EMBL" id="FRYK01000001">
    <property type="protein sequence ID" value="SHO72003.1"/>
    <property type="molecule type" value="Genomic_DNA"/>
</dbReference>
<dbReference type="AlphaFoldDB" id="A0A1M7ZT73"/>
<keyword evidence="1" id="KW-0378">Hydrolase</keyword>
<dbReference type="SMART" id="SM00490">
    <property type="entry name" value="HELICc"/>
    <property type="match status" value="1"/>
</dbReference>
<feature type="domain" description="Helicase C-terminal" evidence="3">
    <location>
        <begin position="800"/>
        <end position="955"/>
    </location>
</feature>
<dbReference type="SMART" id="SM00487">
    <property type="entry name" value="DEXDc"/>
    <property type="match status" value="1"/>
</dbReference>
<evidence type="ECO:0000259" key="2">
    <source>
        <dbReference type="PROSITE" id="PS51192"/>
    </source>
</evidence>
<sequence length="960" mass="111892">MSHPTKYDFCFDLSYNHEVSFFLPSIFLLEKDSSFNYVEKKITKDNLSIFTIEWEALEDDIKKLFEIEKTLQVNHLGKKFSISKKKSFIDLKSEKNTFNAFINYIDSKIHLFLSICKKNDYSVSINLNQEKTFYKFKKNFSCFQLNPYLKFDKHDNGMHYSLFLESNKDKIIPSTNKTLILSNNPCWIVMNDSIHQVNYINGNKIKPFIDKDKIEIPTYLTATYFQKFIKDVIKHGTIEANGFKVEKNNCLLETKASIIYDFFKDTYALELQFVYKYGIFLSTSNQKNKTDLNIEDLDNISVFNQERDNSTESQLKTNLIAIGLIESNGLFFPSNPKETNLFSFLTDYREDIENAGIKLVDLSFDHKKIKLEKPAISFNKAIINDWFDLKIKITIGAFEIDFVHILENIRNNDPFFKLEDETFFVIPTEWMQRFSTLQHFIKKEKNQIKLPKNKAGLLNNFFEKTTEIDVETKPYQPSNLVKTTLRPYQKEGVQWLMKNYHNQTGACLADDMGLGKTLQTLAMLVAIQEEIVAFESEGDIVPLDLFSIKTMKKEALRALIVLPNTLLFNWYNETQKFTPHFSKIVYSGPKRKENTSRLLNYDVIFTTYAIVSKDIELLQKMNFRVVILDESQQIKNKDSKIFQAINSINTSFRVSLSGTPIENSLSDLWAQMQFINPDILGSFTFFTKNFIVPIQKQQSEKALQTLLQIIQPFLLRRTRASVLKELPELSEQIVFCEMNKEQKKWYETEKSKARNQLLQLNAIKVNKIHVLNTLMKLRQLSNHPKLVDTSSSASSGKFEEVTHYLENIRRSNLKVLVFSAFVSHIQLYVEWCKQNNYKYSLITGAVKDRQNEVIKFENDNENHFFFISLKSGSSGLNLTAASFVFLLDPWWNPSIEEQAIARSYRMGQKNKVAVMRFVSKETIEEKILMLQKTKKDLFNSVISEEMIEEEITSKISEILS</sequence>
<dbReference type="OrthoDB" id="9760715at2"/>
<keyword evidence="4" id="KW-0723">Serine/threonine-protein kinase</keyword>